<dbReference type="PANTHER" id="PTHR37836:SF3">
    <property type="entry name" value="ENDOGLUCANASE"/>
    <property type="match status" value="1"/>
</dbReference>
<dbReference type="InterPro" id="IPR017853">
    <property type="entry name" value="GH"/>
</dbReference>
<dbReference type="Proteomes" id="UP000092931">
    <property type="component" value="Chromosome"/>
</dbReference>
<dbReference type="RefSeq" id="WP_065820679.1">
    <property type="nucleotide sequence ID" value="NZ_CP014673.1"/>
</dbReference>
<dbReference type="Pfam" id="PF13204">
    <property type="entry name" value="Apiosidase"/>
    <property type="match status" value="1"/>
</dbReference>
<evidence type="ECO:0000313" key="3">
    <source>
        <dbReference type="EMBL" id="ANX00976.1"/>
    </source>
</evidence>
<sequence length="447" mass="52186">MERIKISENGRYLMYESGKPFFWLGDTAWLLFQKLSADEAQEYINDRRDKGFNVIQAVLIHDVTDTNVYGKPALDDDSITKTFINNSPDLESPNSYWKHVDRVVDMAEKAGMYMGLLPVWGSIVKAGYLNRDNVVEYGTWLAEHFKDRKNIIWILGGDIKGNEHYEIWDTLGNTIKAHNPDALMTFHPFGRTQSSEWFHNAPWLDFNMFQSGHRRYNQKMKQEEEDDDRIRIGQDNWRYVMNDYQKTPVKPTLDGEPAYESIPQGLHDPTQPYWDANDVRRYAYWSVFAGACGHTYGHNAVMQMHRPCDLRGSFGVREYWYDALKAEGARQMHYLKDLMLSVPYFEKIPDQSVIDGDIGEKYDRLLATRGASYIFVYTYTGRSISVRMGKISGEKVIARWFDPKTGEMFKIGEFENSGVREFEPPRKEGEWPDYVLILTDSRKEYFL</sequence>
<keyword evidence="3" id="KW-0378">Hydrolase</keyword>
<organism evidence="3 4">
    <name type="scientific">Thermoclostridium stercorarium subsp. leptospartum DSM 9219</name>
    <dbReference type="NCBI Taxonomy" id="1346611"/>
    <lineage>
        <taxon>Bacteria</taxon>
        <taxon>Bacillati</taxon>
        <taxon>Bacillota</taxon>
        <taxon>Clostridia</taxon>
        <taxon>Eubacteriales</taxon>
        <taxon>Oscillospiraceae</taxon>
        <taxon>Thermoclostridium</taxon>
    </lineage>
</organism>
<evidence type="ECO:0000313" key="4">
    <source>
        <dbReference type="Proteomes" id="UP000092931"/>
    </source>
</evidence>
<name>A0A1B1YJP5_THEST</name>
<dbReference type="InterPro" id="IPR025277">
    <property type="entry name" value="Apiosidase-like_cat_dom"/>
</dbReference>
<reference evidence="3 4" key="1">
    <citation type="submission" date="2016-02" db="EMBL/GenBank/DDBJ databases">
        <title>Comparison of Clostridium stercorarium subspecies using comparative genomics and transcriptomics.</title>
        <authorList>
            <person name="Schellenberg J."/>
            <person name="Thallinger G."/>
            <person name="Levin D.B."/>
            <person name="Zhang X."/>
            <person name="Alvare G."/>
            <person name="Fristensky B."/>
            <person name="Sparling R."/>
        </authorList>
    </citation>
    <scope>NUCLEOTIDE SEQUENCE [LARGE SCALE GENOMIC DNA]</scope>
    <source>
        <strain evidence="3 4">DSM 9219</strain>
    </source>
</reference>
<dbReference type="SUPFAM" id="SSF51445">
    <property type="entry name" value="(Trans)glycosidases"/>
    <property type="match status" value="1"/>
</dbReference>
<evidence type="ECO:0000259" key="2">
    <source>
        <dbReference type="Pfam" id="PF13204"/>
    </source>
</evidence>
<protein>
    <submittedName>
        <fullName evidence="3">Glycoside hydrolase</fullName>
    </submittedName>
</protein>
<dbReference type="Gene3D" id="3.20.20.80">
    <property type="entry name" value="Glycosidases"/>
    <property type="match status" value="1"/>
</dbReference>
<evidence type="ECO:0000259" key="1">
    <source>
        <dbReference type="Pfam" id="PF12904"/>
    </source>
</evidence>
<feature type="domain" description="Putative collagen-binding" evidence="1">
    <location>
        <begin position="348"/>
        <end position="438"/>
    </location>
</feature>
<dbReference type="PANTHER" id="PTHR37836">
    <property type="entry name" value="LMO1036 PROTEIN"/>
    <property type="match status" value="1"/>
</dbReference>
<feature type="domain" description="Apiosidase-like catalytic" evidence="2">
    <location>
        <begin position="7"/>
        <end position="346"/>
    </location>
</feature>
<proteinExistence type="predicted"/>
<dbReference type="InterPro" id="IPR024749">
    <property type="entry name" value="Collagen-bd_put"/>
</dbReference>
<dbReference type="GO" id="GO:0016787">
    <property type="term" value="F:hydrolase activity"/>
    <property type="evidence" value="ECO:0007669"/>
    <property type="project" value="UniProtKB-KW"/>
</dbReference>
<gene>
    <name evidence="3" type="ORF">CSTERLE_04935</name>
</gene>
<dbReference type="EMBL" id="CP014673">
    <property type="protein sequence ID" value="ANX00976.1"/>
    <property type="molecule type" value="Genomic_DNA"/>
</dbReference>
<accession>A0A1B1YJP5</accession>
<dbReference type="AlphaFoldDB" id="A0A1B1YJP5"/>
<dbReference type="Pfam" id="PF12904">
    <property type="entry name" value="Collagen_bind_2"/>
    <property type="match status" value="1"/>
</dbReference>